<dbReference type="Proteomes" id="UP001221898">
    <property type="component" value="Unassembled WGS sequence"/>
</dbReference>
<accession>A0AAD7RE24</accession>
<comment type="caution">
    <text evidence="4">The sequence shown here is derived from an EMBL/GenBank/DDBJ whole genome shotgun (WGS) entry which is preliminary data.</text>
</comment>
<keyword evidence="2" id="KW-0812">Transmembrane</keyword>
<gene>
    <name evidence="4" type="ORF">AAFF_G00243140</name>
</gene>
<feature type="chain" id="PRO_5042140354" evidence="3">
    <location>
        <begin position="20"/>
        <end position="276"/>
    </location>
</feature>
<keyword evidence="3" id="KW-0732">Signal</keyword>
<keyword evidence="5" id="KW-1185">Reference proteome</keyword>
<evidence type="ECO:0000313" key="4">
    <source>
        <dbReference type="EMBL" id="KAJ8378356.1"/>
    </source>
</evidence>
<feature type="region of interest" description="Disordered" evidence="1">
    <location>
        <begin position="41"/>
        <end position="75"/>
    </location>
</feature>
<reference evidence="4" key="1">
    <citation type="journal article" date="2023" name="Science">
        <title>Genome structures resolve the early diversification of teleost fishes.</title>
        <authorList>
            <person name="Parey E."/>
            <person name="Louis A."/>
            <person name="Montfort J."/>
            <person name="Bouchez O."/>
            <person name="Roques C."/>
            <person name="Iampietro C."/>
            <person name="Lluch J."/>
            <person name="Castinel A."/>
            <person name="Donnadieu C."/>
            <person name="Desvignes T."/>
            <person name="Floi Bucao C."/>
            <person name="Jouanno E."/>
            <person name="Wen M."/>
            <person name="Mejri S."/>
            <person name="Dirks R."/>
            <person name="Jansen H."/>
            <person name="Henkel C."/>
            <person name="Chen W.J."/>
            <person name="Zahm M."/>
            <person name="Cabau C."/>
            <person name="Klopp C."/>
            <person name="Thompson A.W."/>
            <person name="Robinson-Rechavi M."/>
            <person name="Braasch I."/>
            <person name="Lecointre G."/>
            <person name="Bobe J."/>
            <person name="Postlethwait J.H."/>
            <person name="Berthelot C."/>
            <person name="Roest Crollius H."/>
            <person name="Guiguen Y."/>
        </authorList>
    </citation>
    <scope>NUCLEOTIDE SEQUENCE</scope>
    <source>
        <strain evidence="4">NC1722</strain>
    </source>
</reference>
<keyword evidence="2" id="KW-1133">Transmembrane helix</keyword>
<protein>
    <submittedName>
        <fullName evidence="4">Uncharacterized protein</fullName>
    </submittedName>
</protein>
<keyword evidence="2" id="KW-0472">Membrane</keyword>
<feature type="signal peptide" evidence="3">
    <location>
        <begin position="1"/>
        <end position="19"/>
    </location>
</feature>
<evidence type="ECO:0000256" key="2">
    <source>
        <dbReference type="SAM" id="Phobius"/>
    </source>
</evidence>
<sequence length="276" mass="29506">MGFLFMLLLRMFLLSGTEGDQPPSKQHINMSLNSIAYRLSEGDPPLSKQHTNTSPDSATYPSSTTNTTKPYSTSCSQDIERTSTMLYGIIGILIIINTCLLFIVAKVKLGQPNVSGAATNESANNTQMRATRSTSSIRANDPMFFLHPSPNSGSIQDDSSSTSSAGSDSSSLHEHPGVDKNTSLKATSTKKDYVNISPGGVAFGANCLYLPQGGVIASHRRMHTEDDYVNVVAQDSMDSESDEGPEECVRVGNAAGNKADSDSDESSVNYTAIVFK</sequence>
<organism evidence="4 5">
    <name type="scientific">Aldrovandia affinis</name>
    <dbReference type="NCBI Taxonomy" id="143900"/>
    <lineage>
        <taxon>Eukaryota</taxon>
        <taxon>Metazoa</taxon>
        <taxon>Chordata</taxon>
        <taxon>Craniata</taxon>
        <taxon>Vertebrata</taxon>
        <taxon>Euteleostomi</taxon>
        <taxon>Actinopterygii</taxon>
        <taxon>Neopterygii</taxon>
        <taxon>Teleostei</taxon>
        <taxon>Notacanthiformes</taxon>
        <taxon>Halosauridae</taxon>
        <taxon>Aldrovandia</taxon>
    </lineage>
</organism>
<name>A0AAD7RE24_9TELE</name>
<proteinExistence type="predicted"/>
<evidence type="ECO:0000313" key="5">
    <source>
        <dbReference type="Proteomes" id="UP001221898"/>
    </source>
</evidence>
<evidence type="ECO:0000256" key="1">
    <source>
        <dbReference type="SAM" id="MobiDB-lite"/>
    </source>
</evidence>
<evidence type="ECO:0000256" key="3">
    <source>
        <dbReference type="SAM" id="SignalP"/>
    </source>
</evidence>
<dbReference type="EMBL" id="JAINUG010000322">
    <property type="protein sequence ID" value="KAJ8378356.1"/>
    <property type="molecule type" value="Genomic_DNA"/>
</dbReference>
<feature type="compositionally biased region" description="Polar residues" evidence="1">
    <location>
        <begin position="115"/>
        <end position="138"/>
    </location>
</feature>
<feature type="transmembrane region" description="Helical" evidence="2">
    <location>
        <begin position="85"/>
        <end position="105"/>
    </location>
</feature>
<feature type="compositionally biased region" description="Polar residues" evidence="1">
    <location>
        <begin position="48"/>
        <end position="75"/>
    </location>
</feature>
<feature type="compositionally biased region" description="Low complexity" evidence="1">
    <location>
        <begin position="149"/>
        <end position="170"/>
    </location>
</feature>
<dbReference type="AlphaFoldDB" id="A0AAD7RE24"/>
<feature type="region of interest" description="Disordered" evidence="1">
    <location>
        <begin position="115"/>
        <end position="184"/>
    </location>
</feature>